<keyword evidence="2" id="KW-1185">Reference proteome</keyword>
<feature type="non-terminal residue" evidence="1">
    <location>
        <position position="73"/>
    </location>
</feature>
<dbReference type="EMBL" id="CACRXK020003010">
    <property type="protein sequence ID" value="CAB3997050.1"/>
    <property type="molecule type" value="Genomic_DNA"/>
</dbReference>
<dbReference type="AlphaFoldDB" id="A0A6S7HN40"/>
<comment type="caution">
    <text evidence="1">The sequence shown here is derived from an EMBL/GenBank/DDBJ whole genome shotgun (WGS) entry which is preliminary data.</text>
</comment>
<sequence length="73" mass="7983">ETTGHRSSDGVKAYKCKSSSLKRKASEILQGTLQTSNPDVKLQTAINVQDKRAEFDADEQAIPDSMQRTAIST</sequence>
<name>A0A6S7HN40_PARCT</name>
<proteinExistence type="predicted"/>
<organism evidence="1 2">
    <name type="scientific">Paramuricea clavata</name>
    <name type="common">Red gorgonian</name>
    <name type="synonym">Violescent sea-whip</name>
    <dbReference type="NCBI Taxonomy" id="317549"/>
    <lineage>
        <taxon>Eukaryota</taxon>
        <taxon>Metazoa</taxon>
        <taxon>Cnidaria</taxon>
        <taxon>Anthozoa</taxon>
        <taxon>Octocorallia</taxon>
        <taxon>Malacalcyonacea</taxon>
        <taxon>Plexauridae</taxon>
        <taxon>Paramuricea</taxon>
    </lineage>
</organism>
<protein>
    <submittedName>
        <fullName evidence="1">Uncharacterized protein</fullName>
    </submittedName>
</protein>
<gene>
    <name evidence="1" type="ORF">PACLA_8A074143</name>
</gene>
<dbReference type="Proteomes" id="UP001152795">
    <property type="component" value="Unassembled WGS sequence"/>
</dbReference>
<accession>A0A6S7HN40</accession>
<evidence type="ECO:0000313" key="2">
    <source>
        <dbReference type="Proteomes" id="UP001152795"/>
    </source>
</evidence>
<evidence type="ECO:0000313" key="1">
    <source>
        <dbReference type="EMBL" id="CAB3997050.1"/>
    </source>
</evidence>
<feature type="non-terminal residue" evidence="1">
    <location>
        <position position="1"/>
    </location>
</feature>
<reference evidence="1" key="1">
    <citation type="submission" date="2020-04" db="EMBL/GenBank/DDBJ databases">
        <authorList>
            <person name="Alioto T."/>
            <person name="Alioto T."/>
            <person name="Gomez Garrido J."/>
        </authorList>
    </citation>
    <scope>NUCLEOTIDE SEQUENCE</scope>
    <source>
        <strain evidence="1">A484AB</strain>
    </source>
</reference>